<dbReference type="AlphaFoldDB" id="X0YDK9"/>
<name>X0YDK9_9ZZZZ</name>
<evidence type="ECO:0000256" key="1">
    <source>
        <dbReference type="SAM" id="MobiDB-lite"/>
    </source>
</evidence>
<protein>
    <submittedName>
        <fullName evidence="2">Uncharacterized protein</fullName>
    </submittedName>
</protein>
<accession>X0YDK9</accession>
<evidence type="ECO:0000313" key="2">
    <source>
        <dbReference type="EMBL" id="GAG46813.1"/>
    </source>
</evidence>
<proteinExistence type="predicted"/>
<dbReference type="EMBL" id="BARS01055555">
    <property type="protein sequence ID" value="GAG46813.1"/>
    <property type="molecule type" value="Genomic_DNA"/>
</dbReference>
<feature type="compositionally biased region" description="Basic and acidic residues" evidence="1">
    <location>
        <begin position="28"/>
        <end position="39"/>
    </location>
</feature>
<gene>
    <name evidence="2" type="ORF">S01H1_82006</name>
</gene>
<sequence length="69" mass="6978">GMRGLACSGSAPASLPAGLQLAASGEDDFNRRTKGREDDGQPPIVDHLGAKADVSATDAGSEVPVEVEE</sequence>
<organism evidence="2">
    <name type="scientific">marine sediment metagenome</name>
    <dbReference type="NCBI Taxonomy" id="412755"/>
    <lineage>
        <taxon>unclassified sequences</taxon>
        <taxon>metagenomes</taxon>
        <taxon>ecological metagenomes</taxon>
    </lineage>
</organism>
<feature type="non-terminal residue" evidence="2">
    <location>
        <position position="1"/>
    </location>
</feature>
<reference evidence="2" key="1">
    <citation type="journal article" date="2014" name="Front. Microbiol.">
        <title>High frequency of phylogenetically diverse reductive dehalogenase-homologous genes in deep subseafloor sedimentary metagenomes.</title>
        <authorList>
            <person name="Kawai M."/>
            <person name="Futagami T."/>
            <person name="Toyoda A."/>
            <person name="Takaki Y."/>
            <person name="Nishi S."/>
            <person name="Hori S."/>
            <person name="Arai W."/>
            <person name="Tsubouchi T."/>
            <person name="Morono Y."/>
            <person name="Uchiyama I."/>
            <person name="Ito T."/>
            <person name="Fujiyama A."/>
            <person name="Inagaki F."/>
            <person name="Takami H."/>
        </authorList>
    </citation>
    <scope>NUCLEOTIDE SEQUENCE</scope>
    <source>
        <strain evidence="2">Expedition CK06-06</strain>
    </source>
</reference>
<feature type="region of interest" description="Disordered" evidence="1">
    <location>
        <begin position="23"/>
        <end position="46"/>
    </location>
</feature>
<comment type="caution">
    <text evidence="2">The sequence shown here is derived from an EMBL/GenBank/DDBJ whole genome shotgun (WGS) entry which is preliminary data.</text>
</comment>